<name>A0ABY5S6M0_9BACL</name>
<gene>
    <name evidence="2" type="ORF">L1F29_23935</name>
</gene>
<evidence type="ECO:0000313" key="2">
    <source>
        <dbReference type="EMBL" id="UVI28480.1"/>
    </source>
</evidence>
<organism evidence="2 3">
    <name type="scientific">Paenibacillus spongiae</name>
    <dbReference type="NCBI Taxonomy" id="2909671"/>
    <lineage>
        <taxon>Bacteria</taxon>
        <taxon>Bacillati</taxon>
        <taxon>Bacillota</taxon>
        <taxon>Bacilli</taxon>
        <taxon>Bacillales</taxon>
        <taxon>Paenibacillaceae</taxon>
        <taxon>Paenibacillus</taxon>
    </lineage>
</organism>
<dbReference type="InterPro" id="IPR008258">
    <property type="entry name" value="Transglycosylase_SLT_dom_1"/>
</dbReference>
<evidence type="ECO:0000259" key="1">
    <source>
        <dbReference type="Pfam" id="PF01464"/>
    </source>
</evidence>
<dbReference type="PANTHER" id="PTHR37423">
    <property type="entry name" value="SOLUBLE LYTIC MUREIN TRANSGLYCOSYLASE-RELATED"/>
    <property type="match status" value="1"/>
</dbReference>
<dbReference type="Proteomes" id="UP001057877">
    <property type="component" value="Chromosome"/>
</dbReference>
<dbReference type="Gene3D" id="1.10.530.10">
    <property type="match status" value="1"/>
</dbReference>
<feature type="domain" description="Transglycosylase SLT" evidence="1">
    <location>
        <begin position="42"/>
        <end position="152"/>
    </location>
</feature>
<proteinExistence type="predicted"/>
<sequence length="188" mass="22038">MKKFRRKRVFLVLVLALLVVLFFNSEWISRWMYPIHYKDDIRISADNYKLEPQLLAAVIRTETNYEPGKESKKGAVGIMQIMPDTADWIVEKSGFDGVTRDSLKHRADLGIEMGAWYLNWLNKQFKGNQVAVIAAYNAGPGAVKRWMTEGKWDGELSTISDIPYGETRHYVQRVHYYYKKYKKLYPEF</sequence>
<dbReference type="EMBL" id="CP091430">
    <property type="protein sequence ID" value="UVI28480.1"/>
    <property type="molecule type" value="Genomic_DNA"/>
</dbReference>
<dbReference type="SUPFAM" id="SSF53955">
    <property type="entry name" value="Lysozyme-like"/>
    <property type="match status" value="1"/>
</dbReference>
<keyword evidence="3" id="KW-1185">Reference proteome</keyword>
<reference evidence="2" key="1">
    <citation type="submission" date="2022-01" db="EMBL/GenBank/DDBJ databases">
        <title>Paenibacillus spongiae sp. nov., isolated from marine sponge.</title>
        <authorList>
            <person name="Li Z."/>
            <person name="Zhang M."/>
        </authorList>
    </citation>
    <scope>NUCLEOTIDE SEQUENCE</scope>
    <source>
        <strain evidence="2">PHS-Z3</strain>
    </source>
</reference>
<protein>
    <submittedName>
        <fullName evidence="2">Lytic transglycosylase domain-containing protein</fullName>
    </submittedName>
</protein>
<dbReference type="InterPro" id="IPR023346">
    <property type="entry name" value="Lysozyme-like_dom_sf"/>
</dbReference>
<dbReference type="RefSeq" id="WP_258384568.1">
    <property type="nucleotide sequence ID" value="NZ_CP091430.1"/>
</dbReference>
<accession>A0ABY5S6M0</accession>
<dbReference type="Pfam" id="PF01464">
    <property type="entry name" value="SLT"/>
    <property type="match status" value="1"/>
</dbReference>
<dbReference type="PANTHER" id="PTHR37423:SF2">
    <property type="entry name" value="MEMBRANE-BOUND LYTIC MUREIN TRANSGLYCOSYLASE C"/>
    <property type="match status" value="1"/>
</dbReference>
<dbReference type="CDD" id="cd16896">
    <property type="entry name" value="LT_Slt70-like"/>
    <property type="match status" value="1"/>
</dbReference>
<evidence type="ECO:0000313" key="3">
    <source>
        <dbReference type="Proteomes" id="UP001057877"/>
    </source>
</evidence>